<evidence type="ECO:0000256" key="6">
    <source>
        <dbReference type="ARBA" id="ARBA00022679"/>
    </source>
</evidence>
<evidence type="ECO:0000256" key="8">
    <source>
        <dbReference type="ARBA" id="ARBA00031423"/>
    </source>
</evidence>
<dbReference type="GO" id="GO:0004134">
    <property type="term" value="F:4-alpha-glucanotransferase activity"/>
    <property type="evidence" value="ECO:0007669"/>
    <property type="project" value="UniProtKB-EC"/>
</dbReference>
<name>A0A6N2V7F7_9FIRM</name>
<dbReference type="InterPro" id="IPR017853">
    <property type="entry name" value="GH"/>
</dbReference>
<evidence type="ECO:0000256" key="3">
    <source>
        <dbReference type="ARBA" id="ARBA00012560"/>
    </source>
</evidence>
<evidence type="ECO:0000256" key="10">
    <source>
        <dbReference type="RuleBase" id="RU361207"/>
    </source>
</evidence>
<sequence>MNFETAEVTYEKPHRLSGILLHPTSCPSPYGIGDLGQDAYDFVDFLEKSGQHLWQILPLTPTGFGDSPYQSFSAFAGQPLLISPAHLKELGLLEEAELSDCPRGDGHHVDYGTIIPWKSKILASAFSRFLHTSDKMLLEEYDAFYNANQFWLDDYALFMACKAMHDGKDWLSWEEAYRRPTDSLKKELKKQLANEIQYHYFVQFLFFKEWYALKKYANEKDIQIIGDIPIFVSLDSADAWANQHLFQLDSKGYPTSVAGVPPDYFSTTGQLWGNPLYNWDAHKKEGYKWWISRIRNQLDLLDYLRIDHFRGFEAYWAVPFGEETAINGTWKHGPKEDLFLAIEKALGKNLPIIAEDLGVITPEVEKLRDQFHFPGMKVLQFAFESTEESTFLPHQFTTTNCVCYTGTHDNDTSAGWYQTASEYSRDKVRRYMNTDASSIHFDFIRTCLGSIAAYAVFPLQDVLGVGKEGRMNCPGVADGNWAWRYQKEALSDSLAEALCSVTRLYGR</sequence>
<evidence type="ECO:0000256" key="4">
    <source>
        <dbReference type="ARBA" id="ARBA00020295"/>
    </source>
</evidence>
<dbReference type="NCBIfam" id="TIGR00217">
    <property type="entry name" value="malQ"/>
    <property type="match status" value="1"/>
</dbReference>
<dbReference type="NCBIfam" id="NF011080">
    <property type="entry name" value="PRK14508.1-3"/>
    <property type="match status" value="1"/>
</dbReference>
<evidence type="ECO:0000256" key="9">
    <source>
        <dbReference type="ARBA" id="ARBA00031501"/>
    </source>
</evidence>
<evidence type="ECO:0000256" key="5">
    <source>
        <dbReference type="ARBA" id="ARBA00022676"/>
    </source>
</evidence>
<comment type="similarity">
    <text evidence="2 10">Belongs to the disproportionating enzyme family.</text>
</comment>
<dbReference type="EC" id="2.4.1.25" evidence="3 10"/>
<dbReference type="Pfam" id="PF02446">
    <property type="entry name" value="Glyco_hydro_77"/>
    <property type="match status" value="1"/>
</dbReference>
<dbReference type="NCBIfam" id="NF011079">
    <property type="entry name" value="PRK14508.1-2"/>
    <property type="match status" value="1"/>
</dbReference>
<evidence type="ECO:0000256" key="1">
    <source>
        <dbReference type="ARBA" id="ARBA00000439"/>
    </source>
</evidence>
<dbReference type="SUPFAM" id="SSF51445">
    <property type="entry name" value="(Trans)glycosidases"/>
    <property type="match status" value="1"/>
</dbReference>
<dbReference type="GO" id="GO:0005975">
    <property type="term" value="P:carbohydrate metabolic process"/>
    <property type="evidence" value="ECO:0007669"/>
    <property type="project" value="InterPro"/>
</dbReference>
<evidence type="ECO:0000313" key="11">
    <source>
        <dbReference type="EMBL" id="VYT24301.1"/>
    </source>
</evidence>
<evidence type="ECO:0000256" key="2">
    <source>
        <dbReference type="ARBA" id="ARBA00005684"/>
    </source>
</evidence>
<gene>
    <name evidence="11" type="primary">malQ</name>
    <name evidence="11" type="ORF">CNLFYP112_02443</name>
</gene>
<keyword evidence="6 10" id="KW-0808">Transferase</keyword>
<keyword evidence="7 10" id="KW-0119">Carbohydrate metabolism</keyword>
<dbReference type="PANTHER" id="PTHR32438:SF5">
    <property type="entry name" value="4-ALPHA-GLUCANOTRANSFERASE DPE1, CHLOROPLASTIC_AMYLOPLASTIC"/>
    <property type="match status" value="1"/>
</dbReference>
<dbReference type="InterPro" id="IPR003385">
    <property type="entry name" value="Glyco_hydro_77"/>
</dbReference>
<dbReference type="Gene3D" id="3.20.20.80">
    <property type="entry name" value="Glycosidases"/>
    <property type="match status" value="1"/>
</dbReference>
<protein>
    <recommendedName>
        <fullName evidence="4 10">4-alpha-glucanotransferase</fullName>
        <ecNumber evidence="3 10">2.4.1.25</ecNumber>
    </recommendedName>
    <alternativeName>
        <fullName evidence="8 10">Amylomaltase</fullName>
    </alternativeName>
    <alternativeName>
        <fullName evidence="9 10">Disproportionating enzyme</fullName>
    </alternativeName>
</protein>
<proteinExistence type="inferred from homology"/>
<reference evidence="11" key="1">
    <citation type="submission" date="2019-11" db="EMBL/GenBank/DDBJ databases">
        <authorList>
            <person name="Feng L."/>
        </authorList>
    </citation>
    <scope>NUCLEOTIDE SEQUENCE</scope>
    <source>
        <strain evidence="11">CnexileLFYP112</strain>
    </source>
</reference>
<dbReference type="EMBL" id="CACRTG010000021">
    <property type="protein sequence ID" value="VYT24301.1"/>
    <property type="molecule type" value="Genomic_DNA"/>
</dbReference>
<dbReference type="PANTHER" id="PTHR32438">
    <property type="entry name" value="4-ALPHA-GLUCANOTRANSFERASE DPE1, CHLOROPLASTIC/AMYLOPLASTIC"/>
    <property type="match status" value="1"/>
</dbReference>
<keyword evidence="5 10" id="KW-0328">Glycosyltransferase</keyword>
<accession>A0A6N2V7F7</accession>
<comment type="catalytic activity">
    <reaction evidence="1 10">
        <text>Transfers a segment of a (1-&gt;4)-alpha-D-glucan to a new position in an acceptor, which may be glucose or a (1-&gt;4)-alpha-D-glucan.</text>
        <dbReference type="EC" id="2.4.1.25"/>
    </reaction>
</comment>
<evidence type="ECO:0000256" key="7">
    <source>
        <dbReference type="ARBA" id="ARBA00023277"/>
    </source>
</evidence>
<organism evidence="11">
    <name type="scientific">[Clostridium] nexile</name>
    <dbReference type="NCBI Taxonomy" id="29361"/>
    <lineage>
        <taxon>Bacteria</taxon>
        <taxon>Bacillati</taxon>
        <taxon>Bacillota</taxon>
        <taxon>Clostridia</taxon>
        <taxon>Lachnospirales</taxon>
        <taxon>Lachnospiraceae</taxon>
        <taxon>Tyzzerella</taxon>
    </lineage>
</organism>
<dbReference type="AlphaFoldDB" id="A0A6N2V7F7"/>